<dbReference type="AlphaFoldDB" id="A0A8D0A597"/>
<protein>
    <recommendedName>
        <fullName evidence="1">DUF4939 domain-containing protein</fullName>
    </recommendedName>
</protein>
<keyword evidence="3" id="KW-1185">Reference proteome</keyword>
<evidence type="ECO:0000313" key="2">
    <source>
        <dbReference type="Ensembl" id="ENSSLUP00000047054.1"/>
    </source>
</evidence>
<sequence length="153" mass="17635">NHSYLLLSSHAVLITIPFLPLSRLSSVLQQFLHHLFHHPRLLSQKRCRSESPKFRHDKYDGGLGGCRSFLMQCDLVFDLQPYSYASDKARIAFVIELLRGKALEWASALWERQDSCLASYHAFSAEMRKLFEHPVRVRTHLNGCARCDKDHAA</sequence>
<evidence type="ECO:0000313" key="3">
    <source>
        <dbReference type="Proteomes" id="UP000694568"/>
    </source>
</evidence>
<organism evidence="2 3">
    <name type="scientific">Sander lucioperca</name>
    <name type="common">Pike-perch</name>
    <name type="synonym">Perca lucioperca</name>
    <dbReference type="NCBI Taxonomy" id="283035"/>
    <lineage>
        <taxon>Eukaryota</taxon>
        <taxon>Metazoa</taxon>
        <taxon>Chordata</taxon>
        <taxon>Craniata</taxon>
        <taxon>Vertebrata</taxon>
        <taxon>Euteleostomi</taxon>
        <taxon>Actinopterygii</taxon>
        <taxon>Neopterygii</taxon>
        <taxon>Teleostei</taxon>
        <taxon>Neoteleostei</taxon>
        <taxon>Acanthomorphata</taxon>
        <taxon>Eupercaria</taxon>
        <taxon>Perciformes</taxon>
        <taxon>Percoidei</taxon>
        <taxon>Percidae</taxon>
        <taxon>Luciopercinae</taxon>
        <taxon>Sander</taxon>
    </lineage>
</organism>
<dbReference type="Pfam" id="PF16297">
    <property type="entry name" value="DUF4939"/>
    <property type="match status" value="1"/>
</dbReference>
<name>A0A8D0A597_SANLU</name>
<dbReference type="Ensembl" id="ENSSLUT00000048497.1">
    <property type="protein sequence ID" value="ENSSLUP00000047054.1"/>
    <property type="gene ID" value="ENSSLUG00000020725.1"/>
</dbReference>
<accession>A0A8D0A597</accession>
<reference evidence="2" key="1">
    <citation type="submission" date="2025-08" db="UniProtKB">
        <authorList>
            <consortium name="Ensembl"/>
        </authorList>
    </citation>
    <scope>IDENTIFICATION</scope>
</reference>
<dbReference type="Proteomes" id="UP000694568">
    <property type="component" value="Unplaced"/>
</dbReference>
<reference evidence="2" key="2">
    <citation type="submission" date="2025-09" db="UniProtKB">
        <authorList>
            <consortium name="Ensembl"/>
        </authorList>
    </citation>
    <scope>IDENTIFICATION</scope>
</reference>
<feature type="domain" description="DUF4939" evidence="1">
    <location>
        <begin position="30"/>
        <end position="131"/>
    </location>
</feature>
<proteinExistence type="predicted"/>
<evidence type="ECO:0000259" key="1">
    <source>
        <dbReference type="Pfam" id="PF16297"/>
    </source>
</evidence>
<dbReference type="GeneTree" id="ENSGT01010000222920"/>
<dbReference type="InterPro" id="IPR032549">
    <property type="entry name" value="DUF4939"/>
</dbReference>